<dbReference type="Pfam" id="PF09079">
    <property type="entry name" value="WHD_Cdc6"/>
    <property type="match status" value="1"/>
</dbReference>
<dbReference type="InterPro" id="IPR055237">
    <property type="entry name" value="Cdc6_lid"/>
</dbReference>
<dbReference type="InterPro" id="IPR027417">
    <property type="entry name" value="P-loop_NTPase"/>
</dbReference>
<dbReference type="SMART" id="SM01074">
    <property type="entry name" value="Cdc6_C"/>
    <property type="match status" value="1"/>
</dbReference>
<dbReference type="HAMAP" id="MF_01407">
    <property type="entry name" value="ORC1_type_DNA_replic_protein"/>
    <property type="match status" value="1"/>
</dbReference>
<evidence type="ECO:0000256" key="5">
    <source>
        <dbReference type="HAMAP-Rule" id="MF_01407"/>
    </source>
</evidence>
<dbReference type="NCBIfam" id="TIGR02928">
    <property type="entry name" value="orc1/cdc6 family replication initiation protein"/>
    <property type="match status" value="1"/>
</dbReference>
<dbReference type="OMA" id="YLFYENE"/>
<gene>
    <name evidence="8" type="ORF">IOK49_01340</name>
</gene>
<dbReference type="Pfam" id="PF13401">
    <property type="entry name" value="AAA_22"/>
    <property type="match status" value="1"/>
</dbReference>
<feature type="binding site" evidence="5">
    <location>
        <position position="216"/>
    </location>
    <ligand>
        <name>ATP</name>
        <dbReference type="ChEBI" id="CHEBI:30616"/>
    </ligand>
</feature>
<name>A0A843AGU3_9CREN</name>
<dbReference type="InterPro" id="IPR014277">
    <property type="entry name" value="Orc1/Cdc6_arc"/>
</dbReference>
<dbReference type="GeneID" id="12450480"/>
<dbReference type="Proteomes" id="UP000652307">
    <property type="component" value="Unassembled WGS sequence"/>
</dbReference>
<evidence type="ECO:0000259" key="7">
    <source>
        <dbReference type="SMART" id="SM01074"/>
    </source>
</evidence>
<sequence>MPSVEKIIEDEISSPSVFKEKHKLYPEYTPSSLPHREKQLKQLAQLFKSFFSSPGEEMQRVMLVGSFGTGKTVTSKLFGASASSLASRNGIRLKYVHVNCYKSRTLPQIIYNISLDLGITLPQRGLSAQELMRGLIEELERRNTYAIVALDEFDYFALMSSGLNSIYVLVRAYDEYVNKKKRLHFIFISRSISTLENIDPSSSTYFLKNIVEFSPYTYSELYDILKERADEALYPGVISDDELKYISMIEGYDKGGSGSARTALEILVRAGESADSEKRSSITLDDIRKAHVIVKPELAMLQDQVSALDRHELVLYLSVIKALKGSGSGFVRIGDVEKIYRVLCEAYNLQPRRHTQVYTHILELRSMGFIQTKSSGKGFRGKSTLIGISAAPLYVLESKVEELLKRE</sequence>
<feature type="domain" description="Cdc6 C-terminal" evidence="7">
    <location>
        <begin position="316"/>
        <end position="399"/>
    </location>
</feature>
<dbReference type="InterPro" id="IPR036390">
    <property type="entry name" value="WH_DNA-bd_sf"/>
</dbReference>
<evidence type="ECO:0000313" key="8">
    <source>
        <dbReference type="EMBL" id="MBE9390730.1"/>
    </source>
</evidence>
<keyword evidence="4 5" id="KW-0067">ATP-binding</keyword>
<dbReference type="GO" id="GO:0006260">
    <property type="term" value="P:DNA replication"/>
    <property type="evidence" value="ECO:0007669"/>
    <property type="project" value="UniProtKB-UniRule"/>
</dbReference>
<accession>A0A843AGU3</accession>
<dbReference type="GO" id="GO:0005524">
    <property type="term" value="F:ATP binding"/>
    <property type="evidence" value="ECO:0007669"/>
    <property type="project" value="UniProtKB-UniRule"/>
</dbReference>
<dbReference type="PANTHER" id="PTHR10763">
    <property type="entry name" value="CELL DIVISION CONTROL PROTEIN 6-RELATED"/>
    <property type="match status" value="1"/>
</dbReference>
<evidence type="ECO:0000256" key="4">
    <source>
        <dbReference type="ARBA" id="ARBA00022840"/>
    </source>
</evidence>
<feature type="binding site" evidence="5">
    <location>
        <begin position="69"/>
        <end position="73"/>
    </location>
    <ligand>
        <name>ATP</name>
        <dbReference type="ChEBI" id="CHEBI:30616"/>
    </ligand>
</feature>
<dbReference type="Gene3D" id="3.40.50.300">
    <property type="entry name" value="P-loop containing nucleotide triphosphate hydrolases"/>
    <property type="match status" value="1"/>
</dbReference>
<evidence type="ECO:0000256" key="1">
    <source>
        <dbReference type="ARBA" id="ARBA00006184"/>
    </source>
</evidence>
<dbReference type="Gene3D" id="1.10.8.60">
    <property type="match status" value="1"/>
</dbReference>
<comment type="caution">
    <text evidence="8">The sequence shown here is derived from an EMBL/GenBank/DDBJ whole genome shotgun (WGS) entry which is preliminary data.</text>
</comment>
<organism evidence="8 9">
    <name type="scientific">Fervidicoccus fontis</name>
    <dbReference type="NCBI Taxonomy" id="683846"/>
    <lineage>
        <taxon>Archaea</taxon>
        <taxon>Thermoproteota</taxon>
        <taxon>Thermoprotei</taxon>
        <taxon>Fervidicoccales</taxon>
        <taxon>Fervidicoccaceae</taxon>
        <taxon>Fervidicoccus</taxon>
    </lineage>
</organism>
<keyword evidence="2 5" id="KW-0235">DNA replication</keyword>
<dbReference type="CDD" id="cd08768">
    <property type="entry name" value="Cdc6_C"/>
    <property type="match status" value="1"/>
</dbReference>
<dbReference type="RefSeq" id="WP_014558502.1">
    <property type="nucleotide sequence ID" value="NZ_JADEZV010000001.1"/>
</dbReference>
<dbReference type="InterPro" id="IPR015163">
    <property type="entry name" value="Cdc6_C"/>
</dbReference>
<proteinExistence type="inferred from homology"/>
<dbReference type="EMBL" id="JADEZV010000001">
    <property type="protein sequence ID" value="MBE9390730.1"/>
    <property type="molecule type" value="Genomic_DNA"/>
</dbReference>
<dbReference type="InterPro" id="IPR050311">
    <property type="entry name" value="ORC1/CDC6"/>
</dbReference>
<dbReference type="PANTHER" id="PTHR10763:SF31">
    <property type="entry name" value="ORC1-TYPE DNA REPLICATION PROTEIN 2"/>
    <property type="match status" value="1"/>
</dbReference>
<dbReference type="InterPro" id="IPR003593">
    <property type="entry name" value="AAA+_ATPase"/>
</dbReference>
<dbReference type="SUPFAM" id="SSF52540">
    <property type="entry name" value="P-loop containing nucleoside triphosphate hydrolases"/>
    <property type="match status" value="1"/>
</dbReference>
<evidence type="ECO:0000256" key="2">
    <source>
        <dbReference type="ARBA" id="ARBA00022705"/>
    </source>
</evidence>
<dbReference type="Pfam" id="PF22703">
    <property type="entry name" value="Cdc6_lid"/>
    <property type="match status" value="1"/>
</dbReference>
<dbReference type="SUPFAM" id="SSF46785">
    <property type="entry name" value="Winged helix' DNA-binding domain"/>
    <property type="match status" value="1"/>
</dbReference>
<comment type="similarity">
    <text evidence="1 5">Belongs to the CDC6/cdc18 family.</text>
</comment>
<dbReference type="GO" id="GO:0016887">
    <property type="term" value="F:ATP hydrolysis activity"/>
    <property type="evidence" value="ECO:0007669"/>
    <property type="project" value="InterPro"/>
</dbReference>
<reference evidence="8" key="1">
    <citation type="submission" date="2020-10" db="EMBL/GenBank/DDBJ databases">
        <title>Fervidococcus fontis strain 3639Fd - the first crenarchaeon capable of growth on lipids.</title>
        <authorList>
            <person name="Kochetkova T.V."/>
            <person name="Elcheninov A.G."/>
            <person name="Toschakov S.V."/>
            <person name="Kublanov I.V."/>
        </authorList>
    </citation>
    <scope>NUCLEOTIDE SEQUENCE</scope>
    <source>
        <strain evidence="8">3639Fd</strain>
    </source>
</reference>
<feature type="binding site" evidence="5">
    <location>
        <position position="228"/>
    </location>
    <ligand>
        <name>ATP</name>
        <dbReference type="ChEBI" id="CHEBI:30616"/>
    </ligand>
</feature>
<dbReference type="AlphaFoldDB" id="A0A843AGU3"/>
<comment type="function">
    <text evidence="5">Involved in regulation of DNA replication.</text>
</comment>
<evidence type="ECO:0000259" key="6">
    <source>
        <dbReference type="SMART" id="SM00382"/>
    </source>
</evidence>
<dbReference type="SMART" id="SM00382">
    <property type="entry name" value="AAA"/>
    <property type="match status" value="1"/>
</dbReference>
<protein>
    <recommendedName>
        <fullName evidence="5">ORC1-type DNA replication protein</fullName>
    </recommendedName>
</protein>
<dbReference type="InterPro" id="IPR036388">
    <property type="entry name" value="WH-like_DNA-bd_sf"/>
</dbReference>
<feature type="domain" description="AAA+ ATPase" evidence="6">
    <location>
        <begin position="57"/>
        <end position="217"/>
    </location>
</feature>
<evidence type="ECO:0000313" key="9">
    <source>
        <dbReference type="Proteomes" id="UP000652307"/>
    </source>
</evidence>
<keyword evidence="3 5" id="KW-0547">Nucleotide-binding</keyword>
<dbReference type="Gene3D" id="1.10.10.10">
    <property type="entry name" value="Winged helix-like DNA-binding domain superfamily/Winged helix DNA-binding domain"/>
    <property type="match status" value="1"/>
</dbReference>
<dbReference type="NCBIfam" id="NF001623">
    <property type="entry name" value="PRK00411.1-1"/>
    <property type="match status" value="1"/>
</dbReference>
<evidence type="ECO:0000256" key="3">
    <source>
        <dbReference type="ARBA" id="ARBA00022741"/>
    </source>
</evidence>
<dbReference type="InterPro" id="IPR049945">
    <property type="entry name" value="AAA_22"/>
</dbReference>